<dbReference type="RefSeq" id="XP_056786598.1">
    <property type="nucleotide sequence ID" value="XM_056938216.1"/>
</dbReference>
<protein>
    <recommendedName>
        <fullName evidence="5">C2H2-type domain-containing protein</fullName>
    </recommendedName>
</protein>
<reference evidence="3" key="2">
    <citation type="journal article" date="2023" name="IMA Fungus">
        <title>Comparative genomic study of the Penicillium genus elucidates a diverse pangenome and 15 lateral gene transfer events.</title>
        <authorList>
            <person name="Petersen C."/>
            <person name="Sorensen T."/>
            <person name="Nielsen M.R."/>
            <person name="Sondergaard T.E."/>
            <person name="Sorensen J.L."/>
            <person name="Fitzpatrick D.A."/>
            <person name="Frisvad J.C."/>
            <person name="Nielsen K.L."/>
        </authorList>
    </citation>
    <scope>NUCLEOTIDE SEQUENCE</scope>
    <source>
        <strain evidence="3">IBT 30728</strain>
    </source>
</reference>
<reference evidence="3" key="1">
    <citation type="submission" date="2022-12" db="EMBL/GenBank/DDBJ databases">
        <authorList>
            <person name="Petersen C."/>
        </authorList>
    </citation>
    <scope>NUCLEOTIDE SEQUENCE</scope>
    <source>
        <strain evidence="3">IBT 30728</strain>
    </source>
</reference>
<feature type="compositionally biased region" description="Basic and acidic residues" evidence="1">
    <location>
        <begin position="1"/>
        <end position="14"/>
    </location>
</feature>
<evidence type="ECO:0008006" key="5">
    <source>
        <dbReference type="Google" id="ProtNLM"/>
    </source>
</evidence>
<feature type="region of interest" description="Disordered" evidence="1">
    <location>
        <begin position="230"/>
        <end position="289"/>
    </location>
</feature>
<dbReference type="EMBL" id="JAPWDQ010000013">
    <property type="protein sequence ID" value="KAJ5472052.1"/>
    <property type="molecule type" value="Genomic_DNA"/>
</dbReference>
<dbReference type="Proteomes" id="UP001148312">
    <property type="component" value="Unassembled WGS sequence"/>
</dbReference>
<dbReference type="AlphaFoldDB" id="A0A9X0BM71"/>
<feature type="region of interest" description="Disordered" evidence="1">
    <location>
        <begin position="1"/>
        <end position="36"/>
    </location>
</feature>
<accession>A0A9X0BM71</accession>
<organism evidence="3 4">
    <name type="scientific">Penicillium diatomitis</name>
    <dbReference type="NCBI Taxonomy" id="2819901"/>
    <lineage>
        <taxon>Eukaryota</taxon>
        <taxon>Fungi</taxon>
        <taxon>Dikarya</taxon>
        <taxon>Ascomycota</taxon>
        <taxon>Pezizomycotina</taxon>
        <taxon>Eurotiomycetes</taxon>
        <taxon>Eurotiomycetidae</taxon>
        <taxon>Eurotiales</taxon>
        <taxon>Aspergillaceae</taxon>
        <taxon>Penicillium</taxon>
    </lineage>
</organism>
<evidence type="ECO:0000313" key="3">
    <source>
        <dbReference type="EMBL" id="KAJ5472148.1"/>
    </source>
</evidence>
<dbReference type="GeneID" id="81628466"/>
<comment type="caution">
    <text evidence="3">The sequence shown here is derived from an EMBL/GenBank/DDBJ whole genome shotgun (WGS) entry which is preliminary data.</text>
</comment>
<dbReference type="PANTHER" id="PTHR35391">
    <property type="entry name" value="C2H2-TYPE DOMAIN-CONTAINING PROTEIN-RELATED"/>
    <property type="match status" value="1"/>
</dbReference>
<gene>
    <name evidence="2" type="ORF">N7539_008621</name>
    <name evidence="3" type="ORF">N7539_008717</name>
</gene>
<proteinExistence type="predicted"/>
<name>A0A9X0BM71_9EURO</name>
<evidence type="ECO:0000313" key="4">
    <source>
        <dbReference type="Proteomes" id="UP001148312"/>
    </source>
</evidence>
<sequence>MRLLDSRREKRGTHGEPNSGRMMIMEPPGHEPYTEDSVNKPAEAIPVVADRLGVFAASSQSDVSGVHPHQIRAYEASPTPSQTLSIHMNRAHYPKPPIASGGSDVFACKCRHIDRDLKPYVCLSETCTEGHPTFSTSDEWFRHMELHGHRWQRQNYLLTAWICTICDFKSNIYRNSEALHVHLKQSHADEFTSKQLQAFSRQSRIAQPRARNECLLCCCLVEETPQDHGGVVFPKRRKGSSKQQTAKNARKTHETITAVRPSPQANFSDTSSDSDDANPPSHRPQTQVHARALARHIAAHLQGLMLLTLRFAALQTDDAVLDDDAKSDLVDTDDGASASKGMDIGILSDFDSVADVSTEVLRGDEILRFDPDLVGDDRTLSQSQTAISVSRKSRDHVMASQPKMIFSYSESGSQGPFSRERGNHLQYSNSSHNEYVPA</sequence>
<keyword evidence="4" id="KW-1185">Reference proteome</keyword>
<dbReference type="PANTHER" id="PTHR35391:SF7">
    <property type="entry name" value="C2H2-TYPE DOMAIN-CONTAINING PROTEIN"/>
    <property type="match status" value="1"/>
</dbReference>
<evidence type="ECO:0000256" key="1">
    <source>
        <dbReference type="SAM" id="MobiDB-lite"/>
    </source>
</evidence>
<feature type="region of interest" description="Disordered" evidence="1">
    <location>
        <begin position="408"/>
        <end position="438"/>
    </location>
</feature>
<evidence type="ECO:0000313" key="2">
    <source>
        <dbReference type="EMBL" id="KAJ5472052.1"/>
    </source>
</evidence>
<dbReference type="EMBL" id="JAPWDQ010000013">
    <property type="protein sequence ID" value="KAJ5472148.1"/>
    <property type="molecule type" value="Genomic_DNA"/>
</dbReference>
<feature type="compositionally biased region" description="Polar residues" evidence="1">
    <location>
        <begin position="425"/>
        <end position="438"/>
    </location>
</feature>